<keyword evidence="3" id="KW-1185">Reference proteome</keyword>
<dbReference type="InterPro" id="IPR000048">
    <property type="entry name" value="IQ_motif_EF-hand-BS"/>
</dbReference>
<evidence type="ECO:0000313" key="3">
    <source>
        <dbReference type="Proteomes" id="UP000708208"/>
    </source>
</evidence>
<name>A0A8J2JDW2_9HEXA</name>
<accession>A0A8J2JDW2</accession>
<dbReference type="SMART" id="SM00015">
    <property type="entry name" value="IQ"/>
    <property type="match status" value="1"/>
</dbReference>
<evidence type="ECO:0000313" key="2">
    <source>
        <dbReference type="EMBL" id="CAG7718468.1"/>
    </source>
</evidence>
<reference evidence="2" key="1">
    <citation type="submission" date="2021-06" db="EMBL/GenBank/DDBJ databases">
        <authorList>
            <person name="Hodson N. C."/>
            <person name="Mongue J. A."/>
            <person name="Jaron S. K."/>
        </authorList>
    </citation>
    <scope>NUCLEOTIDE SEQUENCE</scope>
</reference>
<evidence type="ECO:0000256" key="1">
    <source>
        <dbReference type="SAM" id="MobiDB-lite"/>
    </source>
</evidence>
<gene>
    <name evidence="2" type="ORF">AFUS01_LOCUS7860</name>
</gene>
<dbReference type="Proteomes" id="UP000708208">
    <property type="component" value="Unassembled WGS sequence"/>
</dbReference>
<dbReference type="Pfam" id="PF00612">
    <property type="entry name" value="IQ"/>
    <property type="match status" value="1"/>
</dbReference>
<sequence>MEHKFRKQFPTRKLLDIISSTRVWKIQHNAAVIIQRAWRAYVVRKRVRDPRKSSTSVPHQGSRTSRPANQHHGMLNKMGNLLHINHNNKGTGPHSTG</sequence>
<dbReference type="AlphaFoldDB" id="A0A8J2JDW2"/>
<dbReference type="PROSITE" id="PS50096">
    <property type="entry name" value="IQ"/>
    <property type="match status" value="1"/>
</dbReference>
<protein>
    <submittedName>
        <fullName evidence="2">Uncharacterized protein</fullName>
    </submittedName>
</protein>
<comment type="caution">
    <text evidence="2">The sequence shown here is derived from an EMBL/GenBank/DDBJ whole genome shotgun (WGS) entry which is preliminary data.</text>
</comment>
<feature type="compositionally biased region" description="Polar residues" evidence="1">
    <location>
        <begin position="85"/>
        <end position="97"/>
    </location>
</feature>
<feature type="region of interest" description="Disordered" evidence="1">
    <location>
        <begin position="46"/>
        <end position="97"/>
    </location>
</feature>
<organism evidence="2 3">
    <name type="scientific">Allacma fusca</name>
    <dbReference type="NCBI Taxonomy" id="39272"/>
    <lineage>
        <taxon>Eukaryota</taxon>
        <taxon>Metazoa</taxon>
        <taxon>Ecdysozoa</taxon>
        <taxon>Arthropoda</taxon>
        <taxon>Hexapoda</taxon>
        <taxon>Collembola</taxon>
        <taxon>Symphypleona</taxon>
        <taxon>Sminthuridae</taxon>
        <taxon>Allacma</taxon>
    </lineage>
</organism>
<feature type="compositionally biased region" description="Polar residues" evidence="1">
    <location>
        <begin position="53"/>
        <end position="68"/>
    </location>
</feature>
<dbReference type="CDD" id="cd23767">
    <property type="entry name" value="IQCD"/>
    <property type="match status" value="1"/>
</dbReference>
<dbReference type="EMBL" id="CAJVCH010053766">
    <property type="protein sequence ID" value="CAG7718468.1"/>
    <property type="molecule type" value="Genomic_DNA"/>
</dbReference>
<proteinExistence type="predicted"/>